<comment type="subcellular location">
    <subcellularLocation>
        <location evidence="1">Membrane</location>
        <topology evidence="1">Multi-pass membrane protein</topology>
    </subcellularLocation>
</comment>
<feature type="domain" description="Rhodopsin" evidence="7">
    <location>
        <begin position="30"/>
        <end position="274"/>
    </location>
</feature>
<sequence>MSSSQNYVTEAMLLRTSYAMIATTSFVFLLRAAARIWQPKRLGAEDYILLLAYLFFLTTAILYVVVTPAMYRVTNATTGIIPMYATILEDSMLLIRIFFANTMIFWFTLWTVKFAFLALYYRLMTGIKRYMQLWWAVLIFCVVTLIGCVVTNLTSCSSMHAWFTPGECTTPRDVRAQIASLYYAYAVDVITDLMIMFLPIGLIWKLQRPKLQKIGMGVLFGIGWICIAMATVRVVQIGSRAGNNSTPSSSWLALWAIIECAIAVIVGCGPGLYSTAKDVKTTRAQTYGSGRNGYAGRYTWQSEGYQRQKSASRRDVEMVGMSSNISEEGYAKRDRKSIDALDYHGDPETSSREGLTVDAGTIQVKQTVEVSEVDTTGGNKGRGYGW</sequence>
<evidence type="ECO:0000313" key="8">
    <source>
        <dbReference type="EMBL" id="KIV90364.1"/>
    </source>
</evidence>
<keyword evidence="3 6" id="KW-1133">Transmembrane helix</keyword>
<dbReference type="EMBL" id="KN847524">
    <property type="protein sequence ID" value="KIV90364.1"/>
    <property type="molecule type" value="Genomic_DNA"/>
</dbReference>
<dbReference type="RefSeq" id="XP_016221938.1">
    <property type="nucleotide sequence ID" value="XM_016372606.1"/>
</dbReference>
<evidence type="ECO:0000313" key="9">
    <source>
        <dbReference type="Proteomes" id="UP000054302"/>
    </source>
</evidence>
<organism evidence="8 9">
    <name type="scientific">Exophiala mesophila</name>
    <name type="common">Black yeast-like fungus</name>
    <dbReference type="NCBI Taxonomy" id="212818"/>
    <lineage>
        <taxon>Eukaryota</taxon>
        <taxon>Fungi</taxon>
        <taxon>Dikarya</taxon>
        <taxon>Ascomycota</taxon>
        <taxon>Pezizomycotina</taxon>
        <taxon>Eurotiomycetes</taxon>
        <taxon>Chaetothyriomycetidae</taxon>
        <taxon>Chaetothyriales</taxon>
        <taxon>Herpotrichiellaceae</taxon>
        <taxon>Exophiala</taxon>
    </lineage>
</organism>
<dbReference type="GO" id="GO:0016020">
    <property type="term" value="C:membrane"/>
    <property type="evidence" value="ECO:0007669"/>
    <property type="project" value="UniProtKB-SubCell"/>
</dbReference>
<dbReference type="PANTHER" id="PTHR33048:SF146">
    <property type="entry name" value="INTEGRAL MEMBRANE PROTEIN"/>
    <property type="match status" value="1"/>
</dbReference>
<dbReference type="InterPro" id="IPR052337">
    <property type="entry name" value="SAT4-like"/>
</dbReference>
<dbReference type="STRING" id="212818.A0A0D1Z8I2"/>
<keyword evidence="9" id="KW-1185">Reference proteome</keyword>
<dbReference type="AlphaFoldDB" id="A0A0D1Z8I2"/>
<proteinExistence type="inferred from homology"/>
<keyword evidence="4 6" id="KW-0472">Membrane</keyword>
<dbReference type="OMA" id="SGMEYWT"/>
<feature type="transmembrane region" description="Helical" evidence="6">
    <location>
        <begin position="214"/>
        <end position="232"/>
    </location>
</feature>
<feature type="transmembrane region" description="Helical" evidence="6">
    <location>
        <begin position="182"/>
        <end position="202"/>
    </location>
</feature>
<dbReference type="PANTHER" id="PTHR33048">
    <property type="entry name" value="PTH11-LIKE INTEGRAL MEMBRANE PROTEIN (AFU_ORTHOLOGUE AFUA_5G11245)"/>
    <property type="match status" value="1"/>
</dbReference>
<reference evidence="8 9" key="1">
    <citation type="submission" date="2015-01" db="EMBL/GenBank/DDBJ databases">
        <title>The Genome Sequence of Exophiala mesophila CBS40295.</title>
        <authorList>
            <consortium name="The Broad Institute Genomics Platform"/>
            <person name="Cuomo C."/>
            <person name="de Hoog S."/>
            <person name="Gorbushina A."/>
            <person name="Stielow B."/>
            <person name="Teixiera M."/>
            <person name="Abouelleil A."/>
            <person name="Chapman S.B."/>
            <person name="Priest M."/>
            <person name="Young S.K."/>
            <person name="Wortman J."/>
            <person name="Nusbaum C."/>
            <person name="Birren B."/>
        </authorList>
    </citation>
    <scope>NUCLEOTIDE SEQUENCE [LARGE SCALE GENOMIC DNA]</scope>
    <source>
        <strain evidence="8 9">CBS 40295</strain>
    </source>
</reference>
<evidence type="ECO:0000256" key="3">
    <source>
        <dbReference type="ARBA" id="ARBA00022989"/>
    </source>
</evidence>
<comment type="similarity">
    <text evidence="5">Belongs to the SAT4 family.</text>
</comment>
<dbReference type="HOGENOM" id="CLU_046870_0_1_1"/>
<name>A0A0D1Z8I2_EXOME</name>
<dbReference type="Proteomes" id="UP000054302">
    <property type="component" value="Unassembled WGS sequence"/>
</dbReference>
<feature type="transmembrane region" description="Helical" evidence="6">
    <location>
        <begin position="133"/>
        <end position="153"/>
    </location>
</feature>
<dbReference type="GeneID" id="27325520"/>
<evidence type="ECO:0000256" key="5">
    <source>
        <dbReference type="ARBA" id="ARBA00038359"/>
    </source>
</evidence>
<feature type="transmembrane region" description="Helical" evidence="6">
    <location>
        <begin position="93"/>
        <end position="121"/>
    </location>
</feature>
<dbReference type="Pfam" id="PF20684">
    <property type="entry name" value="Fung_rhodopsin"/>
    <property type="match status" value="1"/>
</dbReference>
<evidence type="ECO:0000259" key="7">
    <source>
        <dbReference type="Pfam" id="PF20684"/>
    </source>
</evidence>
<dbReference type="InterPro" id="IPR049326">
    <property type="entry name" value="Rhodopsin_dom_fungi"/>
</dbReference>
<evidence type="ECO:0000256" key="2">
    <source>
        <dbReference type="ARBA" id="ARBA00022692"/>
    </source>
</evidence>
<evidence type="ECO:0000256" key="6">
    <source>
        <dbReference type="SAM" id="Phobius"/>
    </source>
</evidence>
<dbReference type="VEuPathDB" id="FungiDB:PV10_07675"/>
<evidence type="ECO:0000256" key="1">
    <source>
        <dbReference type="ARBA" id="ARBA00004141"/>
    </source>
</evidence>
<feature type="transmembrane region" description="Helical" evidence="6">
    <location>
        <begin position="252"/>
        <end position="273"/>
    </location>
</feature>
<feature type="transmembrane region" description="Helical" evidence="6">
    <location>
        <begin position="46"/>
        <end position="66"/>
    </location>
</feature>
<keyword evidence="2 6" id="KW-0812">Transmembrane</keyword>
<protein>
    <recommendedName>
        <fullName evidence="7">Rhodopsin domain-containing protein</fullName>
    </recommendedName>
</protein>
<gene>
    <name evidence="8" type="ORF">PV10_07675</name>
</gene>
<feature type="transmembrane region" description="Helical" evidence="6">
    <location>
        <begin position="12"/>
        <end position="34"/>
    </location>
</feature>
<evidence type="ECO:0000256" key="4">
    <source>
        <dbReference type="ARBA" id="ARBA00023136"/>
    </source>
</evidence>
<accession>A0A0D1Z8I2</accession>
<dbReference type="OrthoDB" id="2988756at2759"/>